<accession>A0A1M7MXL8</accession>
<dbReference type="AlphaFoldDB" id="A0A1M7MXL8"/>
<evidence type="ECO:0000313" key="3">
    <source>
        <dbReference type="Proteomes" id="UP000184420"/>
    </source>
</evidence>
<dbReference type="STRING" id="1419482.SAMN05444266_11552"/>
<dbReference type="EMBL" id="FRBL01000015">
    <property type="protein sequence ID" value="SHM95780.1"/>
    <property type="molecule type" value="Genomic_DNA"/>
</dbReference>
<sequence>MLMRRVLSACLMTTACYAAQAQTNHPDSKQDILEAKFSIHTVNCEKDPNGTMSVRVGFHNYNDDKDYILAKNDNVEKWANVWDKKIPLTMSTEKYKLEDIQDTFIRVYVNPPTRNKLDLECTLAIRFTDGEKTKVFNKTFTNVTIMSDTAVRFVEVTDLSLKKKKQEKAQ</sequence>
<reference evidence="2 3" key="1">
    <citation type="submission" date="2016-11" db="EMBL/GenBank/DDBJ databases">
        <authorList>
            <person name="Jaros S."/>
            <person name="Januszkiewicz K."/>
            <person name="Wedrychowicz H."/>
        </authorList>
    </citation>
    <scope>NUCLEOTIDE SEQUENCE [LARGE SCALE GENOMIC DNA]</scope>
    <source>
        <strain evidence="2 3">DSM 27406</strain>
    </source>
</reference>
<evidence type="ECO:0000256" key="1">
    <source>
        <dbReference type="SAM" id="SignalP"/>
    </source>
</evidence>
<keyword evidence="1" id="KW-0732">Signal</keyword>
<dbReference type="Proteomes" id="UP000184420">
    <property type="component" value="Unassembled WGS sequence"/>
</dbReference>
<protein>
    <submittedName>
        <fullName evidence="2">Uncharacterized protein</fullName>
    </submittedName>
</protein>
<feature type="signal peptide" evidence="1">
    <location>
        <begin position="1"/>
        <end position="21"/>
    </location>
</feature>
<gene>
    <name evidence="2" type="ORF">SAMN05444266_11552</name>
</gene>
<dbReference type="PROSITE" id="PS51257">
    <property type="entry name" value="PROKAR_LIPOPROTEIN"/>
    <property type="match status" value="1"/>
</dbReference>
<proteinExistence type="predicted"/>
<name>A0A1M7MXL8_9BACT</name>
<organism evidence="2 3">
    <name type="scientific">Chitinophaga jiangningensis</name>
    <dbReference type="NCBI Taxonomy" id="1419482"/>
    <lineage>
        <taxon>Bacteria</taxon>
        <taxon>Pseudomonadati</taxon>
        <taxon>Bacteroidota</taxon>
        <taxon>Chitinophagia</taxon>
        <taxon>Chitinophagales</taxon>
        <taxon>Chitinophagaceae</taxon>
        <taxon>Chitinophaga</taxon>
    </lineage>
</organism>
<feature type="chain" id="PRO_5013042731" evidence="1">
    <location>
        <begin position="22"/>
        <end position="170"/>
    </location>
</feature>
<keyword evidence="3" id="KW-1185">Reference proteome</keyword>
<evidence type="ECO:0000313" key="2">
    <source>
        <dbReference type="EMBL" id="SHM95780.1"/>
    </source>
</evidence>